<dbReference type="Proteomes" id="UP000655016">
    <property type="component" value="Unassembled WGS sequence"/>
</dbReference>
<dbReference type="RefSeq" id="WP_229684367.1">
    <property type="nucleotide sequence ID" value="NZ_BMKP01000008.1"/>
</dbReference>
<name>A0ABQ1UM04_9FLAO</name>
<sequence length="289" mass="33605">MNETQQLFNETLKMAQKQLTLQYYDTKTKHIYNLINYANFPELRSGIISFIENSFDTLRKEAYNFKTEQDKIWNDGYESSVMVNSVAFGALVRTAGMLGEKRLAPLLYKEFLGLEEEFYELNLERGTLSIALSILSYEGDIKEIQDILDDAVSNQYDINEREHIMKMFYAFCILKKDKTRALDYLSNYKRTENLSFVAAALADLDVKNALPILRDRLNQLDCPITKEVFLEAIYRLEVQTEIPDTQNRMIWMFGKRNDTELALGNDTDNIFTLRAIEKTGDSELGIFYE</sequence>
<protein>
    <recommendedName>
        <fullName evidence="3">HEAT repeat-containing protein</fullName>
    </recommendedName>
</protein>
<proteinExistence type="predicted"/>
<accession>A0ABQ1UM04</accession>
<evidence type="ECO:0000313" key="1">
    <source>
        <dbReference type="EMBL" id="GGF21350.1"/>
    </source>
</evidence>
<comment type="caution">
    <text evidence="1">The sequence shown here is derived from an EMBL/GenBank/DDBJ whole genome shotgun (WGS) entry which is preliminary data.</text>
</comment>
<reference evidence="2" key="1">
    <citation type="journal article" date="2019" name="Int. J. Syst. Evol. Microbiol.">
        <title>The Global Catalogue of Microorganisms (GCM) 10K type strain sequencing project: providing services to taxonomists for standard genome sequencing and annotation.</title>
        <authorList>
            <consortium name="The Broad Institute Genomics Platform"/>
            <consortium name="The Broad Institute Genome Sequencing Center for Infectious Disease"/>
            <person name="Wu L."/>
            <person name="Ma J."/>
        </authorList>
    </citation>
    <scope>NUCLEOTIDE SEQUENCE [LARGE SCALE GENOMIC DNA]</scope>
    <source>
        <strain evidence="2">CGMCC 1.16060</strain>
    </source>
</reference>
<keyword evidence="2" id="KW-1185">Reference proteome</keyword>
<gene>
    <name evidence="1" type="ORF">GCM10011518_33160</name>
</gene>
<organism evidence="1 2">
    <name type="scientific">Flavobacterium limi</name>
    <dbReference type="NCBI Taxonomy" id="2045105"/>
    <lineage>
        <taxon>Bacteria</taxon>
        <taxon>Pseudomonadati</taxon>
        <taxon>Bacteroidota</taxon>
        <taxon>Flavobacteriia</taxon>
        <taxon>Flavobacteriales</taxon>
        <taxon>Flavobacteriaceae</taxon>
        <taxon>Flavobacterium</taxon>
    </lineage>
</organism>
<evidence type="ECO:0000313" key="2">
    <source>
        <dbReference type="Proteomes" id="UP000655016"/>
    </source>
</evidence>
<dbReference type="EMBL" id="BMKP01000008">
    <property type="protein sequence ID" value="GGF21350.1"/>
    <property type="molecule type" value="Genomic_DNA"/>
</dbReference>
<evidence type="ECO:0008006" key="3">
    <source>
        <dbReference type="Google" id="ProtNLM"/>
    </source>
</evidence>